<evidence type="ECO:0000256" key="1">
    <source>
        <dbReference type="SAM" id="Phobius"/>
    </source>
</evidence>
<dbReference type="PANTHER" id="PTHR36833:SF1">
    <property type="entry name" value="INTEGRAL MEMBRANE TRANSPORT PROTEIN"/>
    <property type="match status" value="1"/>
</dbReference>
<dbReference type="EMBL" id="RBDY01000006">
    <property type="protein sequence ID" value="RKN24575.1"/>
    <property type="molecule type" value="Genomic_DNA"/>
</dbReference>
<comment type="caution">
    <text evidence="2">The sequence shown here is derived from an EMBL/GenBank/DDBJ whole genome shotgun (WGS) entry which is preliminary data.</text>
</comment>
<dbReference type="Pfam" id="PF06182">
    <property type="entry name" value="ABC2_membrane_6"/>
    <property type="match status" value="1"/>
</dbReference>
<dbReference type="InterPro" id="IPR010390">
    <property type="entry name" value="ABC-2_transporter-like"/>
</dbReference>
<keyword evidence="1" id="KW-0812">Transmembrane</keyword>
<name>A0A3A9WD64_9ACTN</name>
<dbReference type="PANTHER" id="PTHR36833">
    <property type="entry name" value="SLR0610 PROTEIN-RELATED"/>
    <property type="match status" value="1"/>
</dbReference>
<keyword evidence="1" id="KW-0472">Membrane</keyword>
<dbReference type="AlphaFoldDB" id="A0A3A9WD64"/>
<keyword evidence="1" id="KW-1133">Transmembrane helix</keyword>
<feature type="transmembrane region" description="Helical" evidence="1">
    <location>
        <begin position="225"/>
        <end position="246"/>
    </location>
</feature>
<protein>
    <submittedName>
        <fullName evidence="2">Transporter</fullName>
    </submittedName>
</protein>
<dbReference type="Proteomes" id="UP000268652">
    <property type="component" value="Unassembled WGS sequence"/>
</dbReference>
<dbReference type="RefSeq" id="WP_120696910.1">
    <property type="nucleotide sequence ID" value="NZ_RBDX01000006.1"/>
</dbReference>
<feature type="transmembrane region" description="Helical" evidence="1">
    <location>
        <begin position="50"/>
        <end position="68"/>
    </location>
</feature>
<accession>A0A3A9WD64</accession>
<dbReference type="OrthoDB" id="9788195at2"/>
<reference evidence="4 5" key="1">
    <citation type="submission" date="2018-09" db="EMBL/GenBank/DDBJ databases">
        <title>Streptomyces sp. nov. DS1-2, an endophytic actinomycete isolated from roots of Dendrobium scabrilingue.</title>
        <authorList>
            <person name="Kuncharoen N."/>
            <person name="Kudo T."/>
            <person name="Ohkuma M."/>
            <person name="Yuki M."/>
            <person name="Tanasupawat S."/>
        </authorList>
    </citation>
    <scope>NUCLEOTIDE SEQUENCE [LARGE SCALE GENOMIC DNA]</scope>
    <source>
        <strain evidence="2 5">AZ1-7</strain>
        <strain evidence="3 4">DS1-2</strain>
    </source>
</reference>
<sequence>MWVRSLMAYRLSFALTTLGSAAGSFLDYVAILIMFAHVEALGGFSVAEVALLYATTSVSLGLAELLLGNLSGLGRRIRDGTLDALLVRPAPLFAQVAADRFQLRRIGRIGQGLGVLVWAVTRLDLDWTVGRVLLLVTTVVAGAAIFCGIYTAGGAFQFVAQDAAEVQSSFTYGGNTLLQYPPTIFARELVRGVTFVVPLAFVNWLPTLRLLGRDDPLGLPGWVDFMSPVVAAVVCGIGALLWRAAVRSYRSTGS</sequence>
<evidence type="ECO:0000313" key="4">
    <source>
        <dbReference type="Proteomes" id="UP000268652"/>
    </source>
</evidence>
<evidence type="ECO:0000313" key="3">
    <source>
        <dbReference type="EMBL" id="RKN24575.1"/>
    </source>
</evidence>
<feature type="transmembrane region" description="Helical" evidence="1">
    <location>
        <begin position="12"/>
        <end position="38"/>
    </location>
</feature>
<keyword evidence="4" id="KW-1185">Reference proteome</keyword>
<feature type="transmembrane region" description="Helical" evidence="1">
    <location>
        <begin position="132"/>
        <end position="152"/>
    </location>
</feature>
<evidence type="ECO:0000313" key="5">
    <source>
        <dbReference type="Proteomes" id="UP000275024"/>
    </source>
</evidence>
<dbReference type="EMBL" id="RBDX01000006">
    <property type="protein sequence ID" value="RKN10233.1"/>
    <property type="molecule type" value="Genomic_DNA"/>
</dbReference>
<dbReference type="Proteomes" id="UP000275024">
    <property type="component" value="Unassembled WGS sequence"/>
</dbReference>
<proteinExistence type="predicted"/>
<gene>
    <name evidence="3" type="ORF">D7318_10690</name>
    <name evidence="2" type="ORF">D7319_09510</name>
</gene>
<organism evidence="2 5">
    <name type="scientific">Streptomyces radicis</name>
    <dbReference type="NCBI Taxonomy" id="1750517"/>
    <lineage>
        <taxon>Bacteria</taxon>
        <taxon>Bacillati</taxon>
        <taxon>Actinomycetota</taxon>
        <taxon>Actinomycetes</taxon>
        <taxon>Kitasatosporales</taxon>
        <taxon>Streptomycetaceae</taxon>
        <taxon>Streptomyces</taxon>
    </lineage>
</organism>
<evidence type="ECO:0000313" key="2">
    <source>
        <dbReference type="EMBL" id="RKN10233.1"/>
    </source>
</evidence>